<feature type="compositionally biased region" description="Polar residues" evidence="1">
    <location>
        <begin position="38"/>
        <end position="49"/>
    </location>
</feature>
<proteinExistence type="predicted"/>
<keyword evidence="3" id="KW-1185">Reference proteome</keyword>
<evidence type="ECO:0000313" key="2">
    <source>
        <dbReference type="EMBL" id="KAK6755793.1"/>
    </source>
</evidence>
<organism evidence="2 3">
    <name type="scientific">Necator americanus</name>
    <name type="common">Human hookworm</name>
    <dbReference type="NCBI Taxonomy" id="51031"/>
    <lineage>
        <taxon>Eukaryota</taxon>
        <taxon>Metazoa</taxon>
        <taxon>Ecdysozoa</taxon>
        <taxon>Nematoda</taxon>
        <taxon>Chromadorea</taxon>
        <taxon>Rhabditida</taxon>
        <taxon>Rhabditina</taxon>
        <taxon>Rhabditomorpha</taxon>
        <taxon>Strongyloidea</taxon>
        <taxon>Ancylostomatidae</taxon>
        <taxon>Bunostominae</taxon>
        <taxon>Necator</taxon>
    </lineage>
</organism>
<name>A0ABR1DZS3_NECAM</name>
<dbReference type="Proteomes" id="UP001303046">
    <property type="component" value="Unassembled WGS sequence"/>
</dbReference>
<evidence type="ECO:0000313" key="3">
    <source>
        <dbReference type="Proteomes" id="UP001303046"/>
    </source>
</evidence>
<feature type="compositionally biased region" description="Polar residues" evidence="1">
    <location>
        <begin position="17"/>
        <end position="27"/>
    </location>
</feature>
<dbReference type="EMBL" id="JAVFWL010000005">
    <property type="protein sequence ID" value="KAK6755793.1"/>
    <property type="molecule type" value="Genomic_DNA"/>
</dbReference>
<feature type="region of interest" description="Disordered" evidence="1">
    <location>
        <begin position="1"/>
        <end position="51"/>
    </location>
</feature>
<sequence length="163" mass="17761">MDSPSDLSPNAPPSGFDESNNYFSNLQAPPAPPSSSSTGQASTEGSVDSSGFEKVDHDVLEEYGQQFVNEMQQSLFGKPLEADSSVNIGIPFERGSTRSSAVSTIAQSEKTIASAAALLIARNPIRSRHFLSNDFVPLKRSEYVPYPLTKNHWRLRSTASYFL</sequence>
<accession>A0ABR1DZS3</accession>
<protein>
    <submittedName>
        <fullName evidence="2">Uncharacterized protein</fullName>
    </submittedName>
</protein>
<gene>
    <name evidence="2" type="primary">Necator_chrV.g19072</name>
    <name evidence="2" type="ORF">RB195_014281</name>
</gene>
<reference evidence="2 3" key="1">
    <citation type="submission" date="2023-08" db="EMBL/GenBank/DDBJ databases">
        <title>A Necator americanus chromosomal reference genome.</title>
        <authorList>
            <person name="Ilik V."/>
            <person name="Petrzelkova K.J."/>
            <person name="Pardy F."/>
            <person name="Fuh T."/>
            <person name="Niatou-Singa F.S."/>
            <person name="Gouil Q."/>
            <person name="Baker L."/>
            <person name="Ritchie M.E."/>
            <person name="Jex A.R."/>
            <person name="Gazzola D."/>
            <person name="Li H."/>
            <person name="Toshio Fujiwara R."/>
            <person name="Zhan B."/>
            <person name="Aroian R.V."/>
            <person name="Pafco B."/>
            <person name="Schwarz E.M."/>
        </authorList>
    </citation>
    <scope>NUCLEOTIDE SEQUENCE [LARGE SCALE GENOMIC DNA]</scope>
    <source>
        <strain evidence="2 3">Aroian</strain>
        <tissue evidence="2">Whole animal</tissue>
    </source>
</reference>
<comment type="caution">
    <text evidence="2">The sequence shown here is derived from an EMBL/GenBank/DDBJ whole genome shotgun (WGS) entry which is preliminary data.</text>
</comment>
<evidence type="ECO:0000256" key="1">
    <source>
        <dbReference type="SAM" id="MobiDB-lite"/>
    </source>
</evidence>